<protein>
    <submittedName>
        <fullName evidence="1">Uncharacterized protein</fullName>
    </submittedName>
</protein>
<dbReference type="EMBL" id="AP019377">
    <property type="protein sequence ID" value="BBH93205.1"/>
    <property type="molecule type" value="Genomic_DNA"/>
</dbReference>
<organism evidence="1">
    <name type="scientific">Thermogemmatispora argillosa</name>
    <dbReference type="NCBI Taxonomy" id="2045280"/>
    <lineage>
        <taxon>Bacteria</taxon>
        <taxon>Bacillati</taxon>
        <taxon>Chloroflexota</taxon>
        <taxon>Ktedonobacteria</taxon>
        <taxon>Thermogemmatisporales</taxon>
        <taxon>Thermogemmatisporaceae</taxon>
        <taxon>Thermogemmatispora</taxon>
    </lineage>
</organism>
<accession>A0A455T3Z1</accession>
<reference evidence="1" key="1">
    <citation type="submission" date="2018-12" db="EMBL/GenBank/DDBJ databases">
        <title>Novel natural products biosynthetic potential of the class Ktedonobacteria.</title>
        <authorList>
            <person name="Zheng Y."/>
            <person name="Saitou A."/>
            <person name="Wang C.M."/>
            <person name="Toyoda A."/>
            <person name="Minakuchi Y."/>
            <person name="Sekiguchi Y."/>
            <person name="Ueda K."/>
            <person name="Takano H."/>
            <person name="Sakai Y."/>
            <person name="Yokota A."/>
            <person name="Yabe S."/>
        </authorList>
    </citation>
    <scope>NUCLEOTIDE SEQUENCE</scope>
    <source>
        <strain evidence="1">A3-2</strain>
    </source>
</reference>
<dbReference type="AlphaFoldDB" id="A0A455T3Z1"/>
<evidence type="ECO:0000313" key="1">
    <source>
        <dbReference type="EMBL" id="BBH93205.1"/>
    </source>
</evidence>
<gene>
    <name evidence="1" type="ORF">KTA_14040</name>
</gene>
<sequence length="55" mass="6081">MIWHWPARLHSVAPALASLTQIPFQQIQATLAALPAEWVQDSTHCGGLAVWGYKL</sequence>
<name>A0A455T3Z1_9CHLR</name>
<proteinExistence type="predicted"/>